<feature type="region of interest" description="Disordered" evidence="1">
    <location>
        <begin position="441"/>
        <end position="461"/>
    </location>
</feature>
<accession>A0A1R0GMR0</accession>
<evidence type="ECO:0000256" key="1">
    <source>
        <dbReference type="SAM" id="MobiDB-lite"/>
    </source>
</evidence>
<feature type="region of interest" description="Disordered" evidence="1">
    <location>
        <begin position="339"/>
        <end position="373"/>
    </location>
</feature>
<reference evidence="3 4" key="1">
    <citation type="journal article" date="2016" name="Mol. Biol. Evol.">
        <title>Genome-Wide Survey of Gut Fungi (Harpellales) Reveals the First Horizontally Transferred Ubiquitin Gene from a Mosquito Host.</title>
        <authorList>
            <person name="Wang Y."/>
            <person name="White M.M."/>
            <person name="Kvist S."/>
            <person name="Moncalvo J.M."/>
        </authorList>
    </citation>
    <scope>NUCLEOTIDE SEQUENCE [LARGE SCALE GENOMIC DNA]</scope>
    <source>
        <strain evidence="3 4">ALG-7-W6</strain>
    </source>
</reference>
<dbReference type="AlphaFoldDB" id="A0A1R0GMR0"/>
<organism evidence="3 4">
    <name type="scientific">Smittium mucronatum</name>
    <dbReference type="NCBI Taxonomy" id="133383"/>
    <lineage>
        <taxon>Eukaryota</taxon>
        <taxon>Fungi</taxon>
        <taxon>Fungi incertae sedis</taxon>
        <taxon>Zoopagomycota</taxon>
        <taxon>Kickxellomycotina</taxon>
        <taxon>Harpellomycetes</taxon>
        <taxon>Harpellales</taxon>
        <taxon>Legeriomycetaceae</taxon>
        <taxon>Smittium</taxon>
    </lineage>
</organism>
<feature type="compositionally biased region" description="Low complexity" evidence="1">
    <location>
        <begin position="124"/>
        <end position="141"/>
    </location>
</feature>
<evidence type="ECO:0000313" key="4">
    <source>
        <dbReference type="Proteomes" id="UP000187455"/>
    </source>
</evidence>
<sequence>MSGCSSGIYCYPTTSSNWIVGEQYIIQWNPFYTNFNVVGSVDIYIFDNYNVNVPIVSFRGIPNGVGTYGVTPTSDWFSRSITTVSPTNIVRSFSLVIVPNGSEIDFEALSTKVNFQMTLPPQPSSTSVSSSVTPSLSSPTLTSDSFISLTDSISSEISNSVSSNSDDSLSTVSTNSLSSPTDPLSTNSLLTVNSSDLDSTFTRNTISNDLSKGNFTLTVINEKDGNGLSTGGKIAIAIGSSAFVILLLFLVMVLIKRRKKNILQRKNEQGYDPALAAAAVATDSGSSYQNSSNSMLLYNKNTHKSSNNPILSSSSDLQDNDHLNKPIIMDMPRAYSDIQKSTRTSSMVSSPVSKSEPSLPSSEQSYSPKNPLSNIDAQMISQSFRDALNNPSALSSDDEIENNLFESEDTQNLDDWRHNVALDRLNRTLEEDQSILQVMPKKSLAAFSAPPTNPSKEEGPE</sequence>
<protein>
    <submittedName>
        <fullName evidence="3">Uncharacterized protein</fullName>
    </submittedName>
</protein>
<dbReference type="STRING" id="133383.A0A1R0GMR0"/>
<dbReference type="OrthoDB" id="5579184at2759"/>
<feature type="region of interest" description="Disordered" evidence="1">
    <location>
        <begin position="159"/>
        <end position="185"/>
    </location>
</feature>
<feature type="region of interest" description="Disordered" evidence="1">
    <location>
        <begin position="120"/>
        <end position="141"/>
    </location>
</feature>
<evidence type="ECO:0000313" key="3">
    <source>
        <dbReference type="EMBL" id="OLY78166.1"/>
    </source>
</evidence>
<keyword evidence="2" id="KW-0812">Transmembrane</keyword>
<keyword evidence="2" id="KW-0472">Membrane</keyword>
<evidence type="ECO:0000256" key="2">
    <source>
        <dbReference type="SAM" id="Phobius"/>
    </source>
</evidence>
<feature type="transmembrane region" description="Helical" evidence="2">
    <location>
        <begin position="234"/>
        <end position="255"/>
    </location>
</feature>
<comment type="caution">
    <text evidence="3">The sequence shown here is derived from an EMBL/GenBank/DDBJ whole genome shotgun (WGS) entry which is preliminary data.</text>
</comment>
<dbReference type="Proteomes" id="UP000187455">
    <property type="component" value="Unassembled WGS sequence"/>
</dbReference>
<dbReference type="EMBL" id="LSSL01007127">
    <property type="protein sequence ID" value="OLY78166.1"/>
    <property type="molecule type" value="Genomic_DNA"/>
</dbReference>
<proteinExistence type="predicted"/>
<keyword evidence="4" id="KW-1185">Reference proteome</keyword>
<name>A0A1R0GMR0_9FUNG</name>
<keyword evidence="2" id="KW-1133">Transmembrane helix</keyword>
<gene>
    <name evidence="3" type="ORF">AYI68_g7792</name>
</gene>
<feature type="compositionally biased region" description="Low complexity" evidence="1">
    <location>
        <begin position="339"/>
        <end position="368"/>
    </location>
</feature>